<sequence length="72" mass="7870">MLATTTVQAEGQDRILAGAVKRYSTSPLNVCKESCVRSERDLLLFIHTGLEAKQHQSLLPAPAKNATAHLLR</sequence>
<evidence type="ECO:0000313" key="1">
    <source>
        <dbReference type="EMBL" id="KAK9828331.1"/>
    </source>
</evidence>
<gene>
    <name evidence="1" type="ORF">WJX74_009160</name>
</gene>
<dbReference type="Proteomes" id="UP001438707">
    <property type="component" value="Unassembled WGS sequence"/>
</dbReference>
<accession>A0AAW1R3J6</accession>
<proteinExistence type="predicted"/>
<evidence type="ECO:0000313" key="2">
    <source>
        <dbReference type="Proteomes" id="UP001438707"/>
    </source>
</evidence>
<dbReference type="EMBL" id="JALJOS010000016">
    <property type="protein sequence ID" value="KAK9828331.1"/>
    <property type="molecule type" value="Genomic_DNA"/>
</dbReference>
<organism evidence="1 2">
    <name type="scientific">Apatococcus lobatus</name>
    <dbReference type="NCBI Taxonomy" id="904363"/>
    <lineage>
        <taxon>Eukaryota</taxon>
        <taxon>Viridiplantae</taxon>
        <taxon>Chlorophyta</taxon>
        <taxon>core chlorophytes</taxon>
        <taxon>Trebouxiophyceae</taxon>
        <taxon>Chlorellales</taxon>
        <taxon>Chlorellaceae</taxon>
        <taxon>Apatococcus</taxon>
    </lineage>
</organism>
<dbReference type="AlphaFoldDB" id="A0AAW1R3J6"/>
<keyword evidence="2" id="KW-1185">Reference proteome</keyword>
<protein>
    <submittedName>
        <fullName evidence="1">Uncharacterized protein</fullName>
    </submittedName>
</protein>
<reference evidence="1 2" key="1">
    <citation type="journal article" date="2024" name="Nat. Commun.">
        <title>Phylogenomics reveals the evolutionary origins of lichenization in chlorophyte algae.</title>
        <authorList>
            <person name="Puginier C."/>
            <person name="Libourel C."/>
            <person name="Otte J."/>
            <person name="Skaloud P."/>
            <person name="Haon M."/>
            <person name="Grisel S."/>
            <person name="Petersen M."/>
            <person name="Berrin J.G."/>
            <person name="Delaux P.M."/>
            <person name="Dal Grande F."/>
            <person name="Keller J."/>
        </authorList>
    </citation>
    <scope>NUCLEOTIDE SEQUENCE [LARGE SCALE GENOMIC DNA]</scope>
    <source>
        <strain evidence="1 2">SAG 2145</strain>
    </source>
</reference>
<name>A0AAW1R3J6_9CHLO</name>
<comment type="caution">
    <text evidence="1">The sequence shown here is derived from an EMBL/GenBank/DDBJ whole genome shotgun (WGS) entry which is preliminary data.</text>
</comment>